<dbReference type="InterPro" id="IPR035965">
    <property type="entry name" value="PAS-like_dom_sf"/>
</dbReference>
<dbReference type="EMBL" id="MWQO01000003">
    <property type="protein sequence ID" value="THD12150.1"/>
    <property type="molecule type" value="Genomic_DNA"/>
</dbReference>
<dbReference type="CDD" id="cd00130">
    <property type="entry name" value="PAS"/>
    <property type="match status" value="2"/>
</dbReference>
<keyword evidence="5" id="KW-1185">Reference proteome</keyword>
<feature type="domain" description="GGDEF" evidence="3">
    <location>
        <begin position="527"/>
        <end position="651"/>
    </location>
</feature>
<feature type="domain" description="PAS" evidence="2">
    <location>
        <begin position="143"/>
        <end position="197"/>
    </location>
</feature>
<dbReference type="InterPro" id="IPR013656">
    <property type="entry name" value="PAS_4"/>
</dbReference>
<dbReference type="NCBIfam" id="TIGR00229">
    <property type="entry name" value="sensory_box"/>
    <property type="match status" value="2"/>
</dbReference>
<proteinExistence type="predicted"/>
<dbReference type="InterPro" id="IPR000160">
    <property type="entry name" value="GGDEF_dom"/>
</dbReference>
<dbReference type="Proteomes" id="UP000307749">
    <property type="component" value="Unassembled WGS sequence"/>
</dbReference>
<dbReference type="Gene3D" id="3.30.70.270">
    <property type="match status" value="1"/>
</dbReference>
<evidence type="ECO:0000313" key="4">
    <source>
        <dbReference type="EMBL" id="THD12150.1"/>
    </source>
</evidence>
<dbReference type="PANTHER" id="PTHR44757:SF2">
    <property type="entry name" value="BIOFILM ARCHITECTURE MAINTENANCE PROTEIN MBAA"/>
    <property type="match status" value="1"/>
</dbReference>
<dbReference type="PANTHER" id="PTHR44757">
    <property type="entry name" value="DIGUANYLATE CYCLASE DGCP"/>
    <property type="match status" value="1"/>
</dbReference>
<dbReference type="AlphaFoldDB" id="A0A4S3KSW3"/>
<evidence type="ECO:0000313" key="5">
    <source>
        <dbReference type="Proteomes" id="UP000307749"/>
    </source>
</evidence>
<dbReference type="InterPro" id="IPR000014">
    <property type="entry name" value="PAS"/>
</dbReference>
<dbReference type="STRING" id="993689.GCA_002077135_03272"/>
<dbReference type="NCBIfam" id="TIGR00254">
    <property type="entry name" value="GGDEF"/>
    <property type="match status" value="1"/>
</dbReference>
<dbReference type="Gene3D" id="3.30.450.20">
    <property type="entry name" value="PAS domain"/>
    <property type="match status" value="3"/>
</dbReference>
<protein>
    <recommendedName>
        <fullName evidence="6">Sensor domain-containing diguanylate cyclase</fullName>
    </recommendedName>
</protein>
<dbReference type="Pfam" id="PF00990">
    <property type="entry name" value="GGDEF"/>
    <property type="match status" value="1"/>
</dbReference>
<dbReference type="InterPro" id="IPR043128">
    <property type="entry name" value="Rev_trsase/Diguanyl_cyclase"/>
</dbReference>
<dbReference type="CDD" id="cd01949">
    <property type="entry name" value="GGDEF"/>
    <property type="match status" value="1"/>
</dbReference>
<dbReference type="SMART" id="SM00091">
    <property type="entry name" value="PAS"/>
    <property type="match status" value="3"/>
</dbReference>
<organism evidence="4 5">
    <name type="scientific">Metallibacterium scheffleri</name>
    <dbReference type="NCBI Taxonomy" id="993689"/>
    <lineage>
        <taxon>Bacteria</taxon>
        <taxon>Pseudomonadati</taxon>
        <taxon>Pseudomonadota</taxon>
        <taxon>Gammaproteobacteria</taxon>
        <taxon>Lysobacterales</taxon>
        <taxon>Rhodanobacteraceae</taxon>
        <taxon>Metallibacterium</taxon>
    </lineage>
</organism>
<dbReference type="PROSITE" id="PS50112">
    <property type="entry name" value="PAS"/>
    <property type="match status" value="2"/>
</dbReference>
<gene>
    <name evidence="4" type="ORF">B1806_00950</name>
</gene>
<dbReference type="SUPFAM" id="SSF55073">
    <property type="entry name" value="Nucleotide cyclase"/>
    <property type="match status" value="1"/>
</dbReference>
<evidence type="ECO:0008006" key="6">
    <source>
        <dbReference type="Google" id="ProtNLM"/>
    </source>
</evidence>
<evidence type="ECO:0000259" key="2">
    <source>
        <dbReference type="PROSITE" id="PS50112"/>
    </source>
</evidence>
<feature type="transmembrane region" description="Helical" evidence="1">
    <location>
        <begin position="85"/>
        <end position="107"/>
    </location>
</feature>
<name>A0A4S3KSW3_9GAMM</name>
<dbReference type="InterPro" id="IPR052155">
    <property type="entry name" value="Biofilm_reg_signaling"/>
</dbReference>
<reference evidence="4 5" key="1">
    <citation type="submission" date="2017-02" db="EMBL/GenBank/DDBJ databases">
        <title>Whole genome sequencing of Metallibacterium scheffleri DSM 24874 (T).</title>
        <authorList>
            <person name="Kumar S."/>
            <person name="Patil P."/>
            <person name="Patil P.B."/>
        </authorList>
    </citation>
    <scope>NUCLEOTIDE SEQUENCE [LARGE SCALE GENOMIC DNA]</scope>
    <source>
        <strain evidence="4 5">DSM 24874</strain>
    </source>
</reference>
<feature type="domain" description="PAS" evidence="2">
    <location>
        <begin position="379"/>
        <end position="449"/>
    </location>
</feature>
<dbReference type="PROSITE" id="PS50887">
    <property type="entry name" value="GGDEF"/>
    <property type="match status" value="1"/>
</dbReference>
<dbReference type="SUPFAM" id="SSF55785">
    <property type="entry name" value="PYP-like sensor domain (PAS domain)"/>
    <property type="match status" value="3"/>
</dbReference>
<feature type="transmembrane region" description="Helical" evidence="1">
    <location>
        <begin position="113"/>
        <end position="132"/>
    </location>
</feature>
<comment type="caution">
    <text evidence="4">The sequence shown here is derived from an EMBL/GenBank/DDBJ whole genome shotgun (WGS) entry which is preliminary data.</text>
</comment>
<keyword evidence="1" id="KW-0812">Transmembrane</keyword>
<evidence type="ECO:0000259" key="3">
    <source>
        <dbReference type="PROSITE" id="PS50887"/>
    </source>
</evidence>
<sequence>MCDAIHTVASVTFRHTSEQLSRRVANARAVHGSCIKDGQQRSPVVADRGRAGRPMLKHSAQDIAVPGSALDGAVPGSARARRRRALMALVPLLAVLGALLAGAAGLLAMWLPIAALACAAAALLLLGLLVYGHLLRRRALRRAEALLQAFAGELREPVSLRDAQGRFLFATRPAAAMLGAEPADVLGYTEGDFLDPEAAAGRAAETAALLTEPGRLTLRRRGPDPDGRMCEYLVSKQALALPRRRAFGLLEIGREVGGERAWRQFQEQRDSEWRALFEDHPLPALIMAQDGALLAVNAAAERFYAYAAEDLQALGANAIAVEPGNDPALSLLRGPTHRRRDGRQMPVQVTSSPMLYARRDARLLLIRPREGAASEGELYERRYRDLIDSGIWLVWSHDRDGRVVQANGAVAAALGVDAGELIGHLLTDFMEPEDHDAALAMLERSASRRRDTGVISVRGRGGERRTWQYHSLAYPEDTPPQVLLVAQDITLRQNYDRQLRERTMSDPLTGVYNRRYLDEFAVRSGEQRFGCIVVDVVSFKHYNDVHGHAQGDAMLRKLAQFLRAACRSQDTVVRLGGDEFALVLPDTSEGALREIAHRLEARSEAELGFAVSAGWAIRQGDESFDATMKRADLDLLARRAAERSGQGGLER</sequence>
<dbReference type="SMART" id="SM00267">
    <property type="entry name" value="GGDEF"/>
    <property type="match status" value="1"/>
</dbReference>
<keyword evidence="1" id="KW-0472">Membrane</keyword>
<evidence type="ECO:0000256" key="1">
    <source>
        <dbReference type="SAM" id="Phobius"/>
    </source>
</evidence>
<dbReference type="Pfam" id="PF08448">
    <property type="entry name" value="PAS_4"/>
    <property type="match status" value="1"/>
</dbReference>
<keyword evidence="1" id="KW-1133">Transmembrane helix</keyword>
<dbReference type="InterPro" id="IPR029787">
    <property type="entry name" value="Nucleotide_cyclase"/>
</dbReference>
<accession>A0A4S3KSW3</accession>